<keyword evidence="2" id="KW-1185">Reference proteome</keyword>
<dbReference type="Proteomes" id="UP000287166">
    <property type="component" value="Unassembled WGS sequence"/>
</dbReference>
<dbReference type="SUPFAM" id="SSF52058">
    <property type="entry name" value="L domain-like"/>
    <property type="match status" value="1"/>
</dbReference>
<evidence type="ECO:0000313" key="1">
    <source>
        <dbReference type="EMBL" id="GBE83660.1"/>
    </source>
</evidence>
<reference evidence="1 2" key="1">
    <citation type="journal article" date="2018" name="Sci. Rep.">
        <title>Genome sequence of the cauliflower mushroom Sparassis crispa (Hanabiratake) and its association with beneficial usage.</title>
        <authorList>
            <person name="Kiyama R."/>
            <person name="Furutani Y."/>
            <person name="Kawaguchi K."/>
            <person name="Nakanishi T."/>
        </authorList>
    </citation>
    <scope>NUCLEOTIDE SEQUENCE [LARGE SCALE GENOMIC DNA]</scope>
</reference>
<dbReference type="InParanoid" id="A0A401GNA7"/>
<dbReference type="EMBL" id="BFAD01000005">
    <property type="protein sequence ID" value="GBE83660.1"/>
    <property type="molecule type" value="Genomic_DNA"/>
</dbReference>
<organism evidence="1 2">
    <name type="scientific">Sparassis crispa</name>
    <dbReference type="NCBI Taxonomy" id="139825"/>
    <lineage>
        <taxon>Eukaryota</taxon>
        <taxon>Fungi</taxon>
        <taxon>Dikarya</taxon>
        <taxon>Basidiomycota</taxon>
        <taxon>Agaricomycotina</taxon>
        <taxon>Agaricomycetes</taxon>
        <taxon>Polyporales</taxon>
        <taxon>Sparassidaceae</taxon>
        <taxon>Sparassis</taxon>
    </lineage>
</organism>
<dbReference type="Gene3D" id="3.80.10.10">
    <property type="entry name" value="Ribonuclease Inhibitor"/>
    <property type="match status" value="1"/>
</dbReference>
<accession>A0A401GNA7</accession>
<dbReference type="Gene3D" id="1.20.1280.50">
    <property type="match status" value="1"/>
</dbReference>
<dbReference type="STRING" id="139825.A0A401GNA7"/>
<dbReference type="InterPro" id="IPR032675">
    <property type="entry name" value="LRR_dom_sf"/>
</dbReference>
<gene>
    <name evidence="1" type="ORF">SCP_0507150</name>
</gene>
<dbReference type="GeneID" id="38780577"/>
<comment type="caution">
    <text evidence="1">The sequence shown here is derived from an EMBL/GenBank/DDBJ whole genome shotgun (WGS) entry which is preliminary data.</text>
</comment>
<dbReference type="AlphaFoldDB" id="A0A401GNA7"/>
<evidence type="ECO:0000313" key="2">
    <source>
        <dbReference type="Proteomes" id="UP000287166"/>
    </source>
</evidence>
<protein>
    <submittedName>
        <fullName evidence="1">Uncharacterized protein</fullName>
    </submittedName>
</protein>
<sequence>MSCDTAALDAEILALESKFMDLQCRETEARRLLGFVLEQKNTVERELSALKYRRYPIKWLPPELLTEIFLHFVNWSEEEVIHPPRNLVFHKGPVILSHVCHQWRELALSTSALWSLICVRKSEPARAFFTRSNQVPIDIIGTEPFPLSEGAFPLASARSDIRKSSSRWRSVIWSGTNFLEFLLELINHESPFPHLETLSLARDGTARGIPDAQSLVRPTIDALSRLSYLHLHGVAPSELPPVYFPALCTINLDFSKESWHFGHRGLRLSNLLPLLHRSQNLEQLFMEAVPLIDVYVEVGSGASGDCDIPPGSRFAKLQVKPIVLPHLRSFKWRLVPPGDMWLLFIYIEMPSLQELHLFLGNRRKQWTQMFEQVLLPSNSPPISGLQTSPVITLAKLEELFVNCRDAESLAALKKIQLPALRKLNMSRDVFSLIESSSPQLPRLESIFHDPRLPHLTSLKLIWFDLDAENTISMLRYMPSLTLLYIESCHGAGEVLCHLSGGSCRNSHVKTQRSWTCPRLTHLILTFCADVKFSCLSAVVQARKAQSMMAASTPESSASTTPARLMKPLKRRALQNPNSPVLSLPTPASPNGSFMPGWNSFGVAKPSSIISVHISGCRRVSKVEAMSLMEEDWGVLDISWAP</sequence>
<proteinExistence type="predicted"/>
<name>A0A401GNA7_9APHY</name>
<dbReference type="OrthoDB" id="3027018at2759"/>
<dbReference type="RefSeq" id="XP_027614573.1">
    <property type="nucleotide sequence ID" value="XM_027758772.1"/>
</dbReference>